<keyword evidence="8" id="KW-1185">Reference proteome</keyword>
<protein>
    <submittedName>
        <fullName evidence="7">Family 1 glycosylhydrolase</fullName>
    </submittedName>
</protein>
<dbReference type="PROSITE" id="PS00572">
    <property type="entry name" value="GLYCOSYL_HYDROL_F1_1"/>
    <property type="match status" value="1"/>
</dbReference>
<accession>A0A845SBJ2</accession>
<dbReference type="InterPro" id="IPR001360">
    <property type="entry name" value="Glyco_hydro_1"/>
</dbReference>
<dbReference type="Gene3D" id="3.20.20.80">
    <property type="entry name" value="Glycosidases"/>
    <property type="match status" value="1"/>
</dbReference>
<dbReference type="InterPro" id="IPR018120">
    <property type="entry name" value="Glyco_hydro_1_AS"/>
</dbReference>
<keyword evidence="2 6" id="KW-0378">Hydrolase</keyword>
<dbReference type="FunFam" id="3.20.20.80:FF:000004">
    <property type="entry name" value="Beta-glucosidase 6-phospho-beta-glucosidase"/>
    <property type="match status" value="1"/>
</dbReference>
<dbReference type="Pfam" id="PF00232">
    <property type="entry name" value="Glyco_hydro_1"/>
    <property type="match status" value="1"/>
</dbReference>
<evidence type="ECO:0000313" key="7">
    <source>
        <dbReference type="EMBL" id="NDL62110.1"/>
    </source>
</evidence>
<organism evidence="7 8">
    <name type="scientific">Acerihabitans arboris</name>
    <dbReference type="NCBI Taxonomy" id="2691583"/>
    <lineage>
        <taxon>Bacteria</taxon>
        <taxon>Pseudomonadati</taxon>
        <taxon>Pseudomonadota</taxon>
        <taxon>Gammaproteobacteria</taxon>
        <taxon>Enterobacterales</taxon>
        <taxon>Pectobacteriaceae</taxon>
        <taxon>Acerihabitans</taxon>
    </lineage>
</organism>
<dbReference type="EMBL" id="WUBS01000003">
    <property type="protein sequence ID" value="NDL62110.1"/>
    <property type="molecule type" value="Genomic_DNA"/>
</dbReference>
<dbReference type="RefSeq" id="WP_162364798.1">
    <property type="nucleotide sequence ID" value="NZ_WUBS01000003.1"/>
</dbReference>
<evidence type="ECO:0000256" key="5">
    <source>
        <dbReference type="RuleBase" id="RU003690"/>
    </source>
</evidence>
<dbReference type="SUPFAM" id="SSF51445">
    <property type="entry name" value="(Trans)glycosidases"/>
    <property type="match status" value="1"/>
</dbReference>
<evidence type="ECO:0000313" key="8">
    <source>
        <dbReference type="Proteomes" id="UP000461443"/>
    </source>
</evidence>
<dbReference type="AlphaFoldDB" id="A0A845SBJ2"/>
<comment type="caution">
    <text evidence="7">The sequence shown here is derived from an EMBL/GenBank/DDBJ whole genome shotgun (WGS) entry which is preliminary data.</text>
</comment>
<dbReference type="Proteomes" id="UP000461443">
    <property type="component" value="Unassembled WGS sequence"/>
</dbReference>
<dbReference type="PROSITE" id="PS00653">
    <property type="entry name" value="GLYCOSYL_HYDROL_F1_2"/>
    <property type="match status" value="1"/>
</dbReference>
<feature type="active site" description="Nucleophile" evidence="4">
    <location>
        <position position="371"/>
    </location>
</feature>
<dbReference type="PANTHER" id="PTHR10353">
    <property type="entry name" value="GLYCOSYL HYDROLASE"/>
    <property type="match status" value="1"/>
</dbReference>
<reference evidence="7 8" key="2">
    <citation type="submission" date="2020-02" db="EMBL/GenBank/DDBJ databases">
        <title>The new genus of Enterobacteriales.</title>
        <authorList>
            <person name="Kim I.S."/>
        </authorList>
    </citation>
    <scope>NUCLEOTIDE SEQUENCE [LARGE SCALE GENOMIC DNA]</scope>
    <source>
        <strain evidence="7 8">SAP-6</strain>
    </source>
</reference>
<keyword evidence="3 6" id="KW-0326">Glycosidase</keyword>
<reference evidence="7 8" key="1">
    <citation type="submission" date="2019-12" db="EMBL/GenBank/DDBJ databases">
        <authorList>
            <person name="Lee S.D."/>
        </authorList>
    </citation>
    <scope>NUCLEOTIDE SEQUENCE [LARGE SCALE GENOMIC DNA]</scope>
    <source>
        <strain evidence="7 8">SAP-6</strain>
    </source>
</reference>
<dbReference type="InterPro" id="IPR033132">
    <property type="entry name" value="GH_1_N_CS"/>
</dbReference>
<evidence type="ECO:0000256" key="4">
    <source>
        <dbReference type="PROSITE-ProRule" id="PRU10055"/>
    </source>
</evidence>
<dbReference type="InterPro" id="IPR017853">
    <property type="entry name" value="GH"/>
</dbReference>
<dbReference type="GO" id="GO:0016052">
    <property type="term" value="P:carbohydrate catabolic process"/>
    <property type="evidence" value="ECO:0007669"/>
    <property type="project" value="TreeGrafter"/>
</dbReference>
<evidence type="ECO:0000256" key="2">
    <source>
        <dbReference type="ARBA" id="ARBA00022801"/>
    </source>
</evidence>
<name>A0A845SBJ2_9GAMM</name>
<comment type="similarity">
    <text evidence="1 5">Belongs to the glycosyl hydrolase 1 family.</text>
</comment>
<dbReference type="GO" id="GO:0008422">
    <property type="term" value="F:beta-glucosidase activity"/>
    <property type="evidence" value="ECO:0007669"/>
    <property type="project" value="TreeGrafter"/>
</dbReference>
<dbReference type="PRINTS" id="PR00131">
    <property type="entry name" value="GLHYDRLASE1"/>
</dbReference>
<gene>
    <name evidence="7" type="ORF">GRH90_04985</name>
</gene>
<dbReference type="GO" id="GO:0005829">
    <property type="term" value="C:cytosol"/>
    <property type="evidence" value="ECO:0007669"/>
    <property type="project" value="TreeGrafter"/>
</dbReference>
<proteinExistence type="inferred from homology"/>
<sequence>MKYQTLRPFPPHFLWGASTSAYQVEGAWNEDGKGPSVIDARTHYPEGTADYRAASDHYHRYREDVALFAEIGFKAYRFSIAWTRVIPDGDGEVNPAGLDYYRRLIDELLSRGIEPVVTLYHFDLPQALQARGGWANRATVDAFERYARIVFEAFGESIKYWLTINEQNMMILHGAALGTLDTQLENPRRDLYQQNHNMLVAQARVIDLLHQMHPAAKIGPAPNISLIYPASARPEDVMAAFNYNAIRNWLYLDMAVWGRYNSLVWRYLEERGWTPVFSPGDREVLESARPDFIAFNYYTSQTVEASRGDGQDEVARAGDQHMKSGEDGVHRGAGNPFLPKNAFGWEIDPVGFRNTLRALWDRYQLPLIVTENGLGAFDRLDDDGQVRDPYRIDYLRRHIEQLQLAITDGVAVFGYMPWSAIDLISTHQGCSKRYGFIYVNRDEFDLKDMRRIGKQSAGWYRQVIASNGLDFYDPLRDNTVG</sequence>
<dbReference type="PANTHER" id="PTHR10353:SF122">
    <property type="entry name" value="6-PHOSPHO-BETA-GLUCOSIDASE ASCB-RELATED"/>
    <property type="match status" value="1"/>
</dbReference>
<evidence type="ECO:0000256" key="1">
    <source>
        <dbReference type="ARBA" id="ARBA00010838"/>
    </source>
</evidence>
<evidence type="ECO:0000256" key="6">
    <source>
        <dbReference type="RuleBase" id="RU004468"/>
    </source>
</evidence>
<evidence type="ECO:0000256" key="3">
    <source>
        <dbReference type="ARBA" id="ARBA00023295"/>
    </source>
</evidence>